<gene>
    <name evidence="2" type="ORF">D9758_012065</name>
</gene>
<keyword evidence="1" id="KW-0175">Coiled coil</keyword>
<evidence type="ECO:0000313" key="3">
    <source>
        <dbReference type="Proteomes" id="UP000559256"/>
    </source>
</evidence>
<accession>A0A8H5CCZ2</accession>
<dbReference type="OrthoDB" id="3248197at2759"/>
<dbReference type="Proteomes" id="UP000559256">
    <property type="component" value="Unassembled WGS sequence"/>
</dbReference>
<organism evidence="2 3">
    <name type="scientific">Tetrapyrgos nigripes</name>
    <dbReference type="NCBI Taxonomy" id="182062"/>
    <lineage>
        <taxon>Eukaryota</taxon>
        <taxon>Fungi</taxon>
        <taxon>Dikarya</taxon>
        <taxon>Basidiomycota</taxon>
        <taxon>Agaricomycotina</taxon>
        <taxon>Agaricomycetes</taxon>
        <taxon>Agaricomycetidae</taxon>
        <taxon>Agaricales</taxon>
        <taxon>Marasmiineae</taxon>
        <taxon>Marasmiaceae</taxon>
        <taxon>Tetrapyrgos</taxon>
    </lineage>
</organism>
<comment type="caution">
    <text evidence="2">The sequence shown here is derived from an EMBL/GenBank/DDBJ whole genome shotgun (WGS) entry which is preliminary data.</text>
</comment>
<keyword evidence="3" id="KW-1185">Reference proteome</keyword>
<proteinExistence type="predicted"/>
<reference evidence="2 3" key="1">
    <citation type="journal article" date="2020" name="ISME J.">
        <title>Uncovering the hidden diversity of litter-decomposition mechanisms in mushroom-forming fungi.</title>
        <authorList>
            <person name="Floudas D."/>
            <person name="Bentzer J."/>
            <person name="Ahren D."/>
            <person name="Johansson T."/>
            <person name="Persson P."/>
            <person name="Tunlid A."/>
        </authorList>
    </citation>
    <scope>NUCLEOTIDE SEQUENCE [LARGE SCALE GENOMIC DNA]</scope>
    <source>
        <strain evidence="2 3">CBS 291.85</strain>
    </source>
</reference>
<evidence type="ECO:0000313" key="2">
    <source>
        <dbReference type="EMBL" id="KAF5338806.1"/>
    </source>
</evidence>
<sequence length="180" mass="20185">MNISAHTAYMHILCTRCKATLHVASDPPPTFNRRERIRAIDGALSSTEANEIRQSLELYENDLLQYDEEIAHTRALLTELKEKRSVLQEHIQEHRGLLAAIRKLPMEVLTEVLAAYCGDYCLEISDSLQGRAAAYVDAFTYARLGRMSLCLPHPCGLGQALHAALARRAFTLAPCHIQLM</sequence>
<evidence type="ECO:0000256" key="1">
    <source>
        <dbReference type="SAM" id="Coils"/>
    </source>
</evidence>
<dbReference type="EMBL" id="JAACJM010000191">
    <property type="protein sequence ID" value="KAF5338806.1"/>
    <property type="molecule type" value="Genomic_DNA"/>
</dbReference>
<name>A0A8H5CCZ2_9AGAR</name>
<dbReference type="AlphaFoldDB" id="A0A8H5CCZ2"/>
<protein>
    <submittedName>
        <fullName evidence="2">Uncharacterized protein</fullName>
    </submittedName>
</protein>
<feature type="coiled-coil region" evidence="1">
    <location>
        <begin position="49"/>
        <end position="97"/>
    </location>
</feature>